<dbReference type="PANTHER" id="PTHR34384:SF5">
    <property type="entry name" value="L-2,3-DIAMINOPROPANOATE--CITRATE LIGASE"/>
    <property type="match status" value="1"/>
</dbReference>
<dbReference type="Pfam" id="PF04183">
    <property type="entry name" value="IucA_IucC"/>
    <property type="match status" value="1"/>
</dbReference>
<dbReference type="InterPro" id="IPR007310">
    <property type="entry name" value="Aerobactin_biosyn_IucA/IucC_N"/>
</dbReference>
<dbReference type="GO" id="GO:0016881">
    <property type="term" value="F:acid-amino acid ligase activity"/>
    <property type="evidence" value="ECO:0007669"/>
    <property type="project" value="UniProtKB-ARBA"/>
</dbReference>
<evidence type="ECO:0000256" key="1">
    <source>
        <dbReference type="ARBA" id="ARBA00004924"/>
    </source>
</evidence>
<feature type="domain" description="Aerobactin siderophore biosynthesis IucA/IucC N-terminal" evidence="3">
    <location>
        <begin position="152"/>
        <end position="339"/>
    </location>
</feature>
<dbReference type="AlphaFoldDB" id="A0A5N5WAG3"/>
<keyword evidence="6" id="KW-1185">Reference proteome</keyword>
<protein>
    <submittedName>
        <fullName evidence="5">IucA/IucC family siderophore biosynthesis protein</fullName>
    </submittedName>
</protein>
<dbReference type="EMBL" id="VOKX01000015">
    <property type="protein sequence ID" value="KAB7847769.1"/>
    <property type="molecule type" value="Genomic_DNA"/>
</dbReference>
<organism evidence="5 6">
    <name type="scientific">Streptomyces mobaraensis</name>
    <name type="common">Streptoverticillium mobaraense</name>
    <dbReference type="NCBI Taxonomy" id="35621"/>
    <lineage>
        <taxon>Bacteria</taxon>
        <taxon>Bacillati</taxon>
        <taxon>Actinomycetota</taxon>
        <taxon>Actinomycetes</taxon>
        <taxon>Kitasatosporales</taxon>
        <taxon>Streptomycetaceae</taxon>
        <taxon>Streptomyces</taxon>
    </lineage>
</organism>
<dbReference type="InterPro" id="IPR022770">
    <property type="entry name" value="IucA/IucC-like_C"/>
</dbReference>
<dbReference type="Proteomes" id="UP000327000">
    <property type="component" value="Unassembled WGS sequence"/>
</dbReference>
<dbReference type="Gene3D" id="6.10.250.3370">
    <property type="match status" value="1"/>
</dbReference>
<gene>
    <name evidence="5" type="ORF">FRZ00_10495</name>
</gene>
<dbReference type="RefSeq" id="WP_152263219.1">
    <property type="nucleotide sequence ID" value="NZ_VOKX01000015.1"/>
</dbReference>
<dbReference type="Gene3D" id="1.10.510.40">
    <property type="match status" value="1"/>
</dbReference>
<dbReference type="OrthoDB" id="495728at2"/>
<comment type="similarity">
    <text evidence="2">Belongs to the IucA/IucC family.</text>
</comment>
<reference evidence="5 6" key="1">
    <citation type="journal article" date="2019" name="Microb. Cell Fact.">
        <title>Exploring novel herbicidin analogues by transcriptional regulator overexpression and MS/MS molecular networking.</title>
        <authorList>
            <person name="Shi Y."/>
            <person name="Gu R."/>
            <person name="Li Y."/>
            <person name="Wang X."/>
            <person name="Ren W."/>
            <person name="Li X."/>
            <person name="Wang L."/>
            <person name="Xie Y."/>
            <person name="Hong B."/>
        </authorList>
    </citation>
    <scope>NUCLEOTIDE SEQUENCE [LARGE SCALE GENOMIC DNA]</scope>
    <source>
        <strain evidence="5 6">US-43</strain>
    </source>
</reference>
<comment type="caution">
    <text evidence="5">The sequence shown here is derived from an EMBL/GenBank/DDBJ whole genome shotgun (WGS) entry which is preliminary data.</text>
</comment>
<evidence type="ECO:0000256" key="2">
    <source>
        <dbReference type="ARBA" id="ARBA00007832"/>
    </source>
</evidence>
<name>A0A5N5WAG3_STRMB</name>
<dbReference type="Pfam" id="PF06276">
    <property type="entry name" value="FhuF"/>
    <property type="match status" value="1"/>
</dbReference>
<sequence length="510" mass="53687">MRVCRTSAERLLASELAVAAPDLASAYGAFLPGARASVLTRLWRGLVHEPLPWVTARADGPDGVTLRLSDGRRLHGPPSDPWSTATTVTALELGGAHHDHPAELMADVSAALGLPHGPRLAAELDHSAASLALSRAARDRRGTPFAVRSPWEWEQWPTDGHPYHPACRARPGFSAAEQLAYAPEHRPVVELRLTAVADGTVTGAWPSELRDGTDLLIPTHPWQTEHVLGGRPSRPGPAAHPLLSLRTLDIGGDVHVKTAVTTQLTSAVRDISPYSVTHALATSDFTDRVARRLDGRLHIARTLAAAGAGTADLAAVLRESPYGYGDAAAGERVVPVAVLPALLASRPAGERPARAAAFARLALGVCLDLLDTGVALEAHGQNLLVVLDRDDRPLRLVYRDLADIRISPARLARHGIPAPPLTGRLLTDDAAVLRRKVVGCLVTGALAPLAGDTPALAALLDTATRDLPPGPEVHALRTAPLPAKALTAMRLSTGAPGDLWTELPNPSSAG</sequence>
<dbReference type="GO" id="GO:0019290">
    <property type="term" value="P:siderophore biosynthetic process"/>
    <property type="evidence" value="ECO:0007669"/>
    <property type="project" value="InterPro"/>
</dbReference>
<evidence type="ECO:0000313" key="5">
    <source>
        <dbReference type="EMBL" id="KAB7847769.1"/>
    </source>
</evidence>
<evidence type="ECO:0000259" key="3">
    <source>
        <dbReference type="Pfam" id="PF04183"/>
    </source>
</evidence>
<comment type="pathway">
    <text evidence="1">Siderophore biosynthesis.</text>
</comment>
<accession>A0A5N5WAG3</accession>
<dbReference type="PANTHER" id="PTHR34384">
    <property type="entry name" value="L-2,3-DIAMINOPROPANOATE--CITRATE LIGASE"/>
    <property type="match status" value="1"/>
</dbReference>
<dbReference type="InterPro" id="IPR037455">
    <property type="entry name" value="LucA/IucC-like"/>
</dbReference>
<evidence type="ECO:0000259" key="4">
    <source>
        <dbReference type="Pfam" id="PF06276"/>
    </source>
</evidence>
<proteinExistence type="inferred from homology"/>
<feature type="domain" description="Aerobactin siderophore biosynthesis IucA/IucC-like C-terminal" evidence="4">
    <location>
        <begin position="357"/>
        <end position="450"/>
    </location>
</feature>
<evidence type="ECO:0000313" key="6">
    <source>
        <dbReference type="Proteomes" id="UP000327000"/>
    </source>
</evidence>